<dbReference type="PANTHER" id="PTHR15665:SF1">
    <property type="entry name" value="PROTEIN ASTEROID HOMOLOG 1"/>
    <property type="match status" value="1"/>
</dbReference>
<evidence type="ECO:0000313" key="3">
    <source>
        <dbReference type="EMBL" id="VDN18219.1"/>
    </source>
</evidence>
<gene>
    <name evidence="3" type="ORF">DILT_LOCUS13125</name>
</gene>
<dbReference type="GO" id="GO:0004518">
    <property type="term" value="F:nuclease activity"/>
    <property type="evidence" value="ECO:0007669"/>
    <property type="project" value="InterPro"/>
</dbReference>
<dbReference type="EMBL" id="UYRU01068969">
    <property type="protein sequence ID" value="VDN18219.1"/>
    <property type="molecule type" value="Genomic_DNA"/>
</dbReference>
<dbReference type="PANTHER" id="PTHR15665">
    <property type="entry name" value="ASTEROID PROTEIN"/>
    <property type="match status" value="1"/>
</dbReference>
<evidence type="ECO:0000259" key="2">
    <source>
        <dbReference type="Pfam" id="PF00752"/>
    </source>
</evidence>
<dbReference type="AlphaFoldDB" id="A0A3P7PDB6"/>
<dbReference type="Proteomes" id="UP000281553">
    <property type="component" value="Unassembled WGS sequence"/>
</dbReference>
<protein>
    <recommendedName>
        <fullName evidence="2">XPG N-terminal domain-containing protein</fullName>
    </recommendedName>
</protein>
<feature type="domain" description="XPG N-terminal" evidence="2">
    <location>
        <begin position="1"/>
        <end position="91"/>
    </location>
</feature>
<evidence type="ECO:0000256" key="1">
    <source>
        <dbReference type="ARBA" id="ARBA00007398"/>
    </source>
</evidence>
<dbReference type="InterPro" id="IPR026832">
    <property type="entry name" value="Asteroid"/>
</dbReference>
<dbReference type="SUPFAM" id="SSF88723">
    <property type="entry name" value="PIN domain-like"/>
    <property type="match status" value="1"/>
</dbReference>
<evidence type="ECO:0000313" key="4">
    <source>
        <dbReference type="Proteomes" id="UP000281553"/>
    </source>
</evidence>
<sequence>MGVPLLWTLLRNSPSNFTTYRLHSTKVVIDGANISSTLYNEASLYNQFNGEYLEYEVLVEKYLLNLRKCEVDPIFVFDGLHEVSVFQEKKKLNFKRFTVQSECLLSCV</sequence>
<proteinExistence type="inferred from homology"/>
<name>A0A3P7PDB6_DIBLA</name>
<comment type="similarity">
    <text evidence="1">Belongs to the asteroid family.</text>
</comment>
<keyword evidence="4" id="KW-1185">Reference proteome</keyword>
<organism evidence="3 4">
    <name type="scientific">Dibothriocephalus latus</name>
    <name type="common">Fish tapeworm</name>
    <name type="synonym">Diphyllobothrium latum</name>
    <dbReference type="NCBI Taxonomy" id="60516"/>
    <lineage>
        <taxon>Eukaryota</taxon>
        <taxon>Metazoa</taxon>
        <taxon>Spiralia</taxon>
        <taxon>Lophotrochozoa</taxon>
        <taxon>Platyhelminthes</taxon>
        <taxon>Cestoda</taxon>
        <taxon>Eucestoda</taxon>
        <taxon>Diphyllobothriidea</taxon>
        <taxon>Diphyllobothriidae</taxon>
        <taxon>Dibothriocephalus</taxon>
    </lineage>
</organism>
<accession>A0A3P7PDB6</accession>
<dbReference type="InterPro" id="IPR006085">
    <property type="entry name" value="XPG_DNA_repair_N"/>
</dbReference>
<dbReference type="OrthoDB" id="25987at2759"/>
<dbReference type="Gene3D" id="3.40.50.1010">
    <property type="entry name" value="5'-nuclease"/>
    <property type="match status" value="1"/>
</dbReference>
<dbReference type="Pfam" id="PF00752">
    <property type="entry name" value="XPG_N"/>
    <property type="match status" value="1"/>
</dbReference>
<dbReference type="InterPro" id="IPR029060">
    <property type="entry name" value="PIN-like_dom_sf"/>
</dbReference>
<reference evidence="3 4" key="1">
    <citation type="submission" date="2018-11" db="EMBL/GenBank/DDBJ databases">
        <authorList>
            <consortium name="Pathogen Informatics"/>
        </authorList>
    </citation>
    <scope>NUCLEOTIDE SEQUENCE [LARGE SCALE GENOMIC DNA]</scope>
</reference>